<reference evidence="2 3" key="1">
    <citation type="submission" date="2016-10" db="EMBL/GenBank/DDBJ databases">
        <authorList>
            <person name="de Groot N.N."/>
        </authorList>
    </citation>
    <scope>NUCLEOTIDE SEQUENCE [LARGE SCALE GENOMIC DNA]</scope>
    <source>
        <strain evidence="2 3">KH1P1</strain>
    </source>
</reference>
<dbReference type="Gene3D" id="3.40.50.300">
    <property type="entry name" value="P-loop containing nucleotide triphosphate hydrolases"/>
    <property type="match status" value="1"/>
</dbReference>
<dbReference type="RefSeq" id="WP_074650724.1">
    <property type="nucleotide sequence ID" value="NZ_FOIL01000086.1"/>
</dbReference>
<dbReference type="Gene3D" id="3.30.980.10">
    <property type="entry name" value="Threonyl-trna Synthetase, Chain A, domain 2"/>
    <property type="match status" value="1"/>
</dbReference>
<keyword evidence="2" id="KW-0808">Transferase</keyword>
<dbReference type="eggNOG" id="COG0572">
    <property type="taxonomic scope" value="Bacteria"/>
</dbReference>
<evidence type="ECO:0000313" key="3">
    <source>
        <dbReference type="Proteomes" id="UP000199820"/>
    </source>
</evidence>
<keyword evidence="2" id="KW-0418">Kinase</keyword>
<name>A0A1I0IJ59_9FIRM</name>
<dbReference type="GO" id="GO:0016301">
    <property type="term" value="F:kinase activity"/>
    <property type="evidence" value="ECO:0007669"/>
    <property type="project" value="UniProtKB-KW"/>
</dbReference>
<dbReference type="PANTHER" id="PTHR10285">
    <property type="entry name" value="URIDINE KINASE"/>
    <property type="match status" value="1"/>
</dbReference>
<dbReference type="STRING" id="1526.SAMN02910262_02237"/>
<accession>A0A1I0IJ59</accession>
<dbReference type="Proteomes" id="UP000199820">
    <property type="component" value="Unassembled WGS sequence"/>
</dbReference>
<feature type="domain" description="Phosphoribulokinase/uridine kinase" evidence="1">
    <location>
        <begin position="287"/>
        <end position="485"/>
    </location>
</feature>
<dbReference type="SUPFAM" id="SSF55186">
    <property type="entry name" value="ThrRS/AlaRS common domain"/>
    <property type="match status" value="1"/>
</dbReference>
<evidence type="ECO:0000259" key="1">
    <source>
        <dbReference type="Pfam" id="PF00485"/>
    </source>
</evidence>
<sequence length="550" mass="62485">MLTINIGEDTYEVEHGTAIRELTDRYEDVDAPKILLAEINGKLRELHRPIEESGTLKLITARDKSGMSAYSRSALFLLMKAFFDVSGKDDVNRLKVLFSIGSGLYLEPRNDLEVTQDLLDRVDAEMRRLSSCRIPIHKRSINTDDAIALFHKHHMFDKERLFHYRRASRVNVYSIENFDDYFFGYMVPDTGYIRTWKLALYGKGFVLLLPTPGDPDCVPEFSPSSKLFEIQREADTWGAKLGVFDVGTLNDAIAEGKTQDLILMQEAIQEKKIGEIAEEIYRSGRKIILIAGPSSSGKTTFSHRLSIQLAALGLTPHPIETDNYFVDRSRTPRDENGKLDFESIDALDVDLLSRDINALLRGEQVELPKFNFLTGTREYNKNFLKIGEGDVLVLEGIHCLNEKLSGGFPKDKKYKIYISALTQLNIDEHNRIPTTDGRLIRRIIRDARTRGHGAQATIAMWDSVRRGEEKNIFPYQDEADVMFNSALLYELSVLKQFAEPLLYKVPRDSEEYPEAKRLLKFLSYFLGVSSETVPKNSLLREFVGGGCFGA</sequence>
<evidence type="ECO:0000313" key="2">
    <source>
        <dbReference type="EMBL" id="SET96942.1"/>
    </source>
</evidence>
<protein>
    <submittedName>
        <fullName evidence="2">Uridine kinase</fullName>
    </submittedName>
</protein>
<dbReference type="SUPFAM" id="SSF52540">
    <property type="entry name" value="P-loop containing nucleoside triphosphate hydrolases"/>
    <property type="match status" value="1"/>
</dbReference>
<organism evidence="2 3">
    <name type="scientific">[Clostridium] aminophilum</name>
    <dbReference type="NCBI Taxonomy" id="1526"/>
    <lineage>
        <taxon>Bacteria</taxon>
        <taxon>Bacillati</taxon>
        <taxon>Bacillota</taxon>
        <taxon>Clostridia</taxon>
        <taxon>Lachnospirales</taxon>
        <taxon>Lachnospiraceae</taxon>
    </lineage>
</organism>
<dbReference type="EMBL" id="FOIL01000086">
    <property type="protein sequence ID" value="SET96942.1"/>
    <property type="molecule type" value="Genomic_DNA"/>
</dbReference>
<dbReference type="InterPro" id="IPR018163">
    <property type="entry name" value="Thr/Ala-tRNA-synth_IIc_edit"/>
</dbReference>
<dbReference type="GO" id="GO:0005524">
    <property type="term" value="F:ATP binding"/>
    <property type="evidence" value="ECO:0007669"/>
    <property type="project" value="InterPro"/>
</dbReference>
<proteinExistence type="predicted"/>
<dbReference type="CDD" id="cd02028">
    <property type="entry name" value="UMPK_like"/>
    <property type="match status" value="1"/>
</dbReference>
<dbReference type="Pfam" id="PF00485">
    <property type="entry name" value="PRK"/>
    <property type="match status" value="1"/>
</dbReference>
<dbReference type="OrthoDB" id="9764644at2"/>
<gene>
    <name evidence="2" type="ORF">SAMN04487771_10865</name>
</gene>
<keyword evidence="3" id="KW-1185">Reference proteome</keyword>
<dbReference type="AlphaFoldDB" id="A0A1I0IJ59"/>
<dbReference type="InterPro" id="IPR027417">
    <property type="entry name" value="P-loop_NTPase"/>
</dbReference>
<dbReference type="InterPro" id="IPR006083">
    <property type="entry name" value="PRK/URK"/>
</dbReference>